<sequence length="245" mass="27795">MSQYYPPSDHEHRSTERYIPDNYQHDRPATRPSRGPSFNNVSIPSIPPNPQHSSYGPPPVQQHHQPQPPPAAPGTYPLQYPPPVQPYPAANQLHPAANQLQPYPTNTPPQPQTYPPNPQYQQQQQYPPNPQYQHQQPSYPYDPHNSPPGLTPYPAPHRASIADADRPTSSRSHNSHRSNSSSSPDRHHRHRDDQDYDDAPKKHHHHHKHGDSSLKKVDSHRPTIGDSLFGFYDLVKDALGPRDKA</sequence>
<organism evidence="2 3">
    <name type="scientific">Neohortaea acidophila</name>
    <dbReference type="NCBI Taxonomy" id="245834"/>
    <lineage>
        <taxon>Eukaryota</taxon>
        <taxon>Fungi</taxon>
        <taxon>Dikarya</taxon>
        <taxon>Ascomycota</taxon>
        <taxon>Pezizomycotina</taxon>
        <taxon>Dothideomycetes</taxon>
        <taxon>Dothideomycetidae</taxon>
        <taxon>Mycosphaerellales</taxon>
        <taxon>Teratosphaeriaceae</taxon>
        <taxon>Neohortaea</taxon>
    </lineage>
</organism>
<keyword evidence="3" id="KW-1185">Reference proteome</keyword>
<feature type="compositionally biased region" description="Pro residues" evidence="1">
    <location>
        <begin position="45"/>
        <end position="72"/>
    </location>
</feature>
<feature type="compositionally biased region" description="Low complexity" evidence="1">
    <location>
        <begin position="119"/>
        <end position="141"/>
    </location>
</feature>
<dbReference type="EMBL" id="MU001636">
    <property type="protein sequence ID" value="KAF2482758.1"/>
    <property type="molecule type" value="Genomic_DNA"/>
</dbReference>
<feature type="compositionally biased region" description="Basic and acidic residues" evidence="1">
    <location>
        <begin position="8"/>
        <end position="29"/>
    </location>
</feature>
<name>A0A6A6PRK1_9PEZI</name>
<gene>
    <name evidence="2" type="ORF">BDY17DRAFT_311175</name>
</gene>
<evidence type="ECO:0000313" key="3">
    <source>
        <dbReference type="Proteomes" id="UP000799767"/>
    </source>
</evidence>
<dbReference type="GeneID" id="54476510"/>
<dbReference type="RefSeq" id="XP_033589328.1">
    <property type="nucleotide sequence ID" value="XM_033735508.1"/>
</dbReference>
<proteinExistence type="predicted"/>
<feature type="compositionally biased region" description="Pro residues" evidence="1">
    <location>
        <begin position="145"/>
        <end position="155"/>
    </location>
</feature>
<evidence type="ECO:0000256" key="1">
    <source>
        <dbReference type="SAM" id="MobiDB-lite"/>
    </source>
</evidence>
<feature type="compositionally biased region" description="Basic and acidic residues" evidence="1">
    <location>
        <begin position="210"/>
        <end position="223"/>
    </location>
</feature>
<accession>A0A6A6PRK1</accession>
<dbReference type="OrthoDB" id="3929366at2759"/>
<feature type="compositionally biased region" description="Low complexity" evidence="1">
    <location>
        <begin position="169"/>
        <end position="183"/>
    </location>
</feature>
<feature type="region of interest" description="Disordered" evidence="1">
    <location>
        <begin position="1"/>
        <end position="233"/>
    </location>
</feature>
<reference evidence="2" key="1">
    <citation type="journal article" date="2020" name="Stud. Mycol.">
        <title>101 Dothideomycetes genomes: a test case for predicting lifestyles and emergence of pathogens.</title>
        <authorList>
            <person name="Haridas S."/>
            <person name="Albert R."/>
            <person name="Binder M."/>
            <person name="Bloem J."/>
            <person name="Labutti K."/>
            <person name="Salamov A."/>
            <person name="Andreopoulos B."/>
            <person name="Baker S."/>
            <person name="Barry K."/>
            <person name="Bills G."/>
            <person name="Bluhm B."/>
            <person name="Cannon C."/>
            <person name="Castanera R."/>
            <person name="Culley D."/>
            <person name="Daum C."/>
            <person name="Ezra D."/>
            <person name="Gonzalez J."/>
            <person name="Henrissat B."/>
            <person name="Kuo A."/>
            <person name="Liang C."/>
            <person name="Lipzen A."/>
            <person name="Lutzoni F."/>
            <person name="Magnuson J."/>
            <person name="Mondo S."/>
            <person name="Nolan M."/>
            <person name="Ohm R."/>
            <person name="Pangilinan J."/>
            <person name="Park H.-J."/>
            <person name="Ramirez L."/>
            <person name="Alfaro M."/>
            <person name="Sun H."/>
            <person name="Tritt A."/>
            <person name="Yoshinaga Y."/>
            <person name="Zwiers L.-H."/>
            <person name="Turgeon B."/>
            <person name="Goodwin S."/>
            <person name="Spatafora J."/>
            <person name="Crous P."/>
            <person name="Grigoriev I."/>
        </authorList>
    </citation>
    <scope>NUCLEOTIDE SEQUENCE</scope>
    <source>
        <strain evidence="2">CBS 113389</strain>
    </source>
</reference>
<protein>
    <submittedName>
        <fullName evidence="2">Uncharacterized protein</fullName>
    </submittedName>
</protein>
<dbReference type="Proteomes" id="UP000799767">
    <property type="component" value="Unassembled WGS sequence"/>
</dbReference>
<evidence type="ECO:0000313" key="2">
    <source>
        <dbReference type="EMBL" id="KAF2482758.1"/>
    </source>
</evidence>
<dbReference type="AlphaFoldDB" id="A0A6A6PRK1"/>
<feature type="compositionally biased region" description="Pro residues" evidence="1">
    <location>
        <begin position="105"/>
        <end position="118"/>
    </location>
</feature>